<sequence length="33" mass="3626">MGVESLPVFTPLARKRWESIPADARQCLLANVG</sequence>
<evidence type="ECO:0000313" key="1">
    <source>
        <dbReference type="EMBL" id="CUV11363.1"/>
    </source>
</evidence>
<organism evidence="1">
    <name type="scientific">Ralstonia solanacearum</name>
    <name type="common">Pseudomonas solanacearum</name>
    <dbReference type="NCBI Taxonomy" id="305"/>
    <lineage>
        <taxon>Bacteria</taxon>
        <taxon>Pseudomonadati</taxon>
        <taxon>Pseudomonadota</taxon>
        <taxon>Betaproteobacteria</taxon>
        <taxon>Burkholderiales</taxon>
        <taxon>Burkholderiaceae</taxon>
        <taxon>Ralstonia</taxon>
        <taxon>Ralstonia solanacearum species complex</taxon>
    </lineage>
</organism>
<proteinExistence type="predicted"/>
<gene>
    <name evidence="1" type="ORF">RUN39_v1_110004</name>
</gene>
<reference evidence="1" key="1">
    <citation type="submission" date="2015-10" db="EMBL/GenBank/DDBJ databases">
        <authorList>
            <person name="Gilbert D.G."/>
        </authorList>
    </citation>
    <scope>NUCLEOTIDE SEQUENCE</scope>
    <source>
        <strain evidence="1">Phyl III-seqv23</strain>
    </source>
</reference>
<protein>
    <submittedName>
        <fullName evidence="1">Uncharacterized protein</fullName>
    </submittedName>
</protein>
<accession>A0A0S4TNY3</accession>
<name>A0A0S4TNY3_RALSL</name>
<dbReference type="AlphaFoldDB" id="A0A0S4TNY3"/>
<dbReference type="EMBL" id="LN899819">
    <property type="protein sequence ID" value="CUV11363.1"/>
    <property type="molecule type" value="Genomic_DNA"/>
</dbReference>